<protein>
    <submittedName>
        <fullName evidence="1">Outer membrane protein transport protein</fullName>
    </submittedName>
</protein>
<evidence type="ECO:0000313" key="1">
    <source>
        <dbReference type="EMBL" id="UXP33283.1"/>
    </source>
</evidence>
<organism evidence="1 2">
    <name type="scientific">Reichenbachiella agarivorans</name>
    <dbReference type="NCBI Taxonomy" id="2979464"/>
    <lineage>
        <taxon>Bacteria</taxon>
        <taxon>Pseudomonadati</taxon>
        <taxon>Bacteroidota</taxon>
        <taxon>Cytophagia</taxon>
        <taxon>Cytophagales</taxon>
        <taxon>Reichenbachiellaceae</taxon>
        <taxon>Reichenbachiella</taxon>
    </lineage>
</organism>
<dbReference type="Proteomes" id="UP001065174">
    <property type="component" value="Chromosome"/>
</dbReference>
<dbReference type="Gene3D" id="2.40.160.60">
    <property type="entry name" value="Outer membrane protein transport protein (OMPP1/FadL/TodX)"/>
    <property type="match status" value="1"/>
</dbReference>
<name>A0ABY6CV73_9BACT</name>
<sequence>MSHQMSMGGVGIATPSFYHVNNLNPALLTYNTLSVFELGLQGESRTAASALDKQTTGSGGFKYLSFAFPILYDRLTTNLGVRPYSTVNYNFATASEVNGNPDVSSFSQRTGEGGITEVYWSNGVKIFDNLSLGVTGSFLFGLILDEEKTLLLGDDLPSQVPSGVLEKTNYKGYRLGFGAAYEFELAEKRSLHVGATYDLANSLEGDRLVRQVTYVASSTLPGDTLTNLSFKSAFDMPAEFGFGISYEYHNRLKVGLDLNRNIWKKDAAFGDFSRQEYRSTYKAAIGVEFIPKYNDVDSYMSRVRYRFGLNYEQLPYLVGSNKIDDFGITFGWSLPVKSVSALNMAFQYGQRGTKDDGLVKESYFKFNLGVTLNDRWFIRRKYN</sequence>
<dbReference type="EMBL" id="CP106679">
    <property type="protein sequence ID" value="UXP33283.1"/>
    <property type="molecule type" value="Genomic_DNA"/>
</dbReference>
<gene>
    <name evidence="1" type="ORF">N6H18_04880</name>
</gene>
<dbReference type="RefSeq" id="WP_262310712.1">
    <property type="nucleotide sequence ID" value="NZ_CP106679.1"/>
</dbReference>
<evidence type="ECO:0000313" key="2">
    <source>
        <dbReference type="Proteomes" id="UP001065174"/>
    </source>
</evidence>
<proteinExistence type="predicted"/>
<reference evidence="1" key="1">
    <citation type="submission" date="2022-09" db="EMBL/GenBank/DDBJ databases">
        <title>Comparative genomics and taxonomic characterization of three novel marine species of genus Reichenbachiella exhibiting antioxidant and polysaccharide degradation activities.</title>
        <authorList>
            <person name="Muhammad N."/>
            <person name="Lee Y.-J."/>
            <person name="Ko J."/>
            <person name="Kim S.-G."/>
        </authorList>
    </citation>
    <scope>NUCLEOTIDE SEQUENCE</scope>
    <source>
        <strain evidence="1">BKB1-1</strain>
    </source>
</reference>
<accession>A0ABY6CV73</accession>
<dbReference type="SUPFAM" id="SSF56935">
    <property type="entry name" value="Porins"/>
    <property type="match status" value="1"/>
</dbReference>
<keyword evidence="2" id="KW-1185">Reference proteome</keyword>